<keyword evidence="4" id="KW-0233">DNA recombination</keyword>
<reference evidence="5 6" key="1">
    <citation type="submission" date="2018-03" db="EMBL/GenBank/DDBJ databases">
        <title>Complete genome sequence of Thauera aromatica, a model organism for studying aromatic compound degradation under denitrifying conditions.</title>
        <authorList>
            <person name="Lo H.-Y."/>
            <person name="Goris T."/>
            <person name="Boll M."/>
            <person name="Mueller J.A."/>
        </authorList>
    </citation>
    <scope>NUCLEOTIDE SEQUENCE [LARGE SCALE GENOMIC DNA]</scope>
    <source>
        <strain evidence="5 6">K172</strain>
    </source>
</reference>
<dbReference type="PANTHER" id="PTHR30563:SF0">
    <property type="entry name" value="DNA RECOMBINATION PROTEIN RMUC"/>
    <property type="match status" value="1"/>
</dbReference>
<keyword evidence="3" id="KW-0175">Coiled coil</keyword>
<proteinExistence type="inferred from homology"/>
<sequence>MIFAALLGAAVLLAAWLLLRSFAHERGLQQRLAEVLSEQLDDRLAAQHREILRDLHEGLARQTDRIGEHARADRDLLQRGLSAASLQLSRGMQALTQSVDGRLDTLSGQVNQRLDEGFRKTNETFASVMARLATIDEAQKKIDGLTTNVVSLQELLGDKRARGAFGEVQLEALVHNALPPDAYAFQQMLPNGTRVDCLLTLPAPTGKVAVDAKFPLENYHRMFDADAAELDRRSAQQAFRADVKRHVDAIAGKYILPGTTSDGAVLFLPAEAVFAEIHAYHPEVVAYAQHKRVWIVSPTTLMAVLNTARAVLKDVETRKQIHVIQDALARLAKDFQRFDERMAALARHIEQASRDVQDVHTSSRKISAHFHKIESAQLDELDVPDVEERPRT</sequence>
<dbReference type="PANTHER" id="PTHR30563">
    <property type="entry name" value="DNA RECOMBINATION PROTEIN RMUC"/>
    <property type="match status" value="1"/>
</dbReference>
<evidence type="ECO:0000256" key="4">
    <source>
        <dbReference type="ARBA" id="ARBA00023172"/>
    </source>
</evidence>
<evidence type="ECO:0000313" key="5">
    <source>
        <dbReference type="EMBL" id="AVR88446.1"/>
    </source>
</evidence>
<comment type="function">
    <text evidence="1">Involved in DNA recombination.</text>
</comment>
<comment type="similarity">
    <text evidence="2">Belongs to the RmuC family.</text>
</comment>
<accession>A0A2R4BM85</accession>
<gene>
    <name evidence="5" type="ORF">Tharo_1522</name>
</gene>
<evidence type="ECO:0000256" key="1">
    <source>
        <dbReference type="ARBA" id="ARBA00003416"/>
    </source>
</evidence>
<evidence type="ECO:0000256" key="2">
    <source>
        <dbReference type="ARBA" id="ARBA00009840"/>
    </source>
</evidence>
<dbReference type="AlphaFoldDB" id="A0A2R4BM85"/>
<keyword evidence="6" id="KW-1185">Reference proteome</keyword>
<dbReference type="Proteomes" id="UP000241885">
    <property type="component" value="Chromosome"/>
</dbReference>
<dbReference type="GO" id="GO:0006310">
    <property type="term" value="P:DNA recombination"/>
    <property type="evidence" value="ECO:0007669"/>
    <property type="project" value="UniProtKB-KW"/>
</dbReference>
<dbReference type="InterPro" id="IPR003798">
    <property type="entry name" value="DNA_recombination_RmuC"/>
</dbReference>
<protein>
    <submittedName>
        <fullName evidence="5">DNA recombination protein RmuC</fullName>
    </submittedName>
</protein>
<organism evidence="5 6">
    <name type="scientific">Thauera aromatica K172</name>
    <dbReference type="NCBI Taxonomy" id="44139"/>
    <lineage>
        <taxon>Bacteria</taxon>
        <taxon>Pseudomonadati</taxon>
        <taxon>Pseudomonadota</taxon>
        <taxon>Betaproteobacteria</taxon>
        <taxon>Rhodocyclales</taxon>
        <taxon>Zoogloeaceae</taxon>
        <taxon>Thauera</taxon>
    </lineage>
</organism>
<dbReference type="Pfam" id="PF02646">
    <property type="entry name" value="RmuC"/>
    <property type="match status" value="1"/>
</dbReference>
<dbReference type="KEGG" id="tak:Tharo_1522"/>
<name>A0A2R4BM85_THAAR</name>
<dbReference type="EMBL" id="CP028339">
    <property type="protein sequence ID" value="AVR88446.1"/>
    <property type="molecule type" value="Genomic_DNA"/>
</dbReference>
<evidence type="ECO:0000256" key="3">
    <source>
        <dbReference type="ARBA" id="ARBA00023054"/>
    </source>
</evidence>
<evidence type="ECO:0000313" key="6">
    <source>
        <dbReference type="Proteomes" id="UP000241885"/>
    </source>
</evidence>